<evidence type="ECO:0000313" key="2">
    <source>
        <dbReference type="EMBL" id="EAA18931.1"/>
    </source>
</evidence>
<evidence type="ECO:0000256" key="1">
    <source>
        <dbReference type="SAM" id="Phobius"/>
    </source>
</evidence>
<dbReference type="PaxDb" id="73239-Q7RR85"/>
<organism evidence="2 3">
    <name type="scientific">Plasmodium yoelii yoelii</name>
    <dbReference type="NCBI Taxonomy" id="73239"/>
    <lineage>
        <taxon>Eukaryota</taxon>
        <taxon>Sar</taxon>
        <taxon>Alveolata</taxon>
        <taxon>Apicomplexa</taxon>
        <taxon>Aconoidasida</taxon>
        <taxon>Haemosporida</taxon>
        <taxon>Plasmodiidae</taxon>
        <taxon>Plasmodium</taxon>
        <taxon>Plasmodium (Vinckeia)</taxon>
    </lineage>
</organism>
<protein>
    <submittedName>
        <fullName evidence="2">Yir4 protein</fullName>
    </submittedName>
</protein>
<proteinExistence type="predicted"/>
<gene>
    <name evidence="2" type="ORF">PY00849</name>
</gene>
<accession>Q7RR85</accession>
<feature type="transmembrane region" description="Helical" evidence="1">
    <location>
        <begin position="287"/>
        <end position="307"/>
    </location>
</feature>
<keyword evidence="3" id="KW-1185">Reference proteome</keyword>
<dbReference type="EMBL" id="AABL01000229">
    <property type="protein sequence ID" value="EAA18931.1"/>
    <property type="molecule type" value="Genomic_DNA"/>
</dbReference>
<dbReference type="InParanoid" id="Q7RR85"/>
<evidence type="ECO:0000313" key="3">
    <source>
        <dbReference type="Proteomes" id="UP000008553"/>
    </source>
</evidence>
<feature type="transmembrane region" description="Helical" evidence="1">
    <location>
        <begin position="20"/>
        <end position="37"/>
    </location>
</feature>
<feature type="transmembrane region" description="Helical" evidence="1">
    <location>
        <begin position="319"/>
        <end position="338"/>
    </location>
</feature>
<dbReference type="AlphaFoldDB" id="Q7RR85"/>
<dbReference type="InterPro" id="IPR006477">
    <property type="entry name" value="Yir_bir_cir"/>
</dbReference>
<dbReference type="Proteomes" id="UP000008553">
    <property type="component" value="Unassembled WGS sequence"/>
</dbReference>
<keyword evidence="1" id="KW-0812">Transmembrane</keyword>
<dbReference type="Pfam" id="PF06022">
    <property type="entry name" value="Cir_Bir_Yir"/>
    <property type="match status" value="1"/>
</dbReference>
<keyword evidence="1" id="KW-0472">Membrane</keyword>
<keyword evidence="1" id="KW-1133">Transmembrane helix</keyword>
<name>Q7RR85_PLAYO</name>
<sequence length="371" mass="43715">MILLNLQIKNKILSLWIRTWYMHFLIIMFSFTFFDICRSFNNVWTNFPDKLIDEKYQFTNDEHFKKYCNNGKCTSYIDKINAGFLYMLDEFFKNSSVFESVAKKNINIVEYIMIWLSYMFNLKKDNSISTLDMFYSNYIDNTTYKNSIDDVGAYNSYDDLINKKKYFMELKIKDISKFYDAFKLLCEMYTGFDTDNSNCTICSEKASQFVEKYEKLYNDYNSNEESSYKEILCTLSTDYDNLKKKCNDVNCSNYSSFPTIGKEKIPEKCSKQISGHISKVTSSSSSIASKLIPVLSIIVAVAIFLGISYKVNNKELKNIIFIYLFSLYICKLFAMWISETSSKTFERKAKKIKKKMDHSYMIRRLIMINTC</sequence>
<reference evidence="2 3" key="1">
    <citation type="journal article" date="2002" name="Nature">
        <title>Genome sequence and comparative analysis of the model rodent malaria parasite Plasmodium yoelii yoelii.</title>
        <authorList>
            <person name="Carlton J.M."/>
            <person name="Angiuoli S.V."/>
            <person name="Suh B.B."/>
            <person name="Kooij T.W."/>
            <person name="Pertea M."/>
            <person name="Silva J.C."/>
            <person name="Ermolaeva M.D."/>
            <person name="Allen J.E."/>
            <person name="Selengut J.D."/>
            <person name="Koo H.L."/>
            <person name="Peterson J.D."/>
            <person name="Pop M."/>
            <person name="Kosack D.S."/>
            <person name="Shumway M.F."/>
            <person name="Bidwell S.L."/>
            <person name="Shallom S.J."/>
            <person name="van Aken S.E."/>
            <person name="Riedmuller S.B."/>
            <person name="Feldblyum T.V."/>
            <person name="Cho J.K."/>
            <person name="Quackenbush J."/>
            <person name="Sedegah M."/>
            <person name="Shoaibi A."/>
            <person name="Cummings L.M."/>
            <person name="Florens L."/>
            <person name="Yates J.R."/>
            <person name="Raine J.D."/>
            <person name="Sinden R.E."/>
            <person name="Harris M.A."/>
            <person name="Cunningham D.A."/>
            <person name="Preiser P.R."/>
            <person name="Bergman L.W."/>
            <person name="Vaidya A.B."/>
            <person name="van Lin L.H."/>
            <person name="Janse C.J."/>
            <person name="Waters A.P."/>
            <person name="Smith H.O."/>
            <person name="White O.R."/>
            <person name="Salzberg S.L."/>
            <person name="Venter J.C."/>
            <person name="Fraser C.M."/>
            <person name="Hoffman S.L."/>
            <person name="Gardner M.J."/>
            <person name="Carucci D.J."/>
        </authorList>
    </citation>
    <scope>NUCLEOTIDE SEQUENCE [LARGE SCALE GENOMIC DNA]</scope>
    <source>
        <strain evidence="2 3">17XNL</strain>
    </source>
</reference>
<comment type="caution">
    <text evidence="2">The sequence shown here is derived from an EMBL/GenBank/DDBJ whole genome shotgun (WGS) entry which is preliminary data.</text>
</comment>
<dbReference type="NCBIfam" id="TIGR01590">
    <property type="entry name" value="yir-bir-cir_Pla"/>
    <property type="match status" value="1"/>
</dbReference>